<dbReference type="Proteomes" id="UP000815325">
    <property type="component" value="Unassembled WGS sequence"/>
</dbReference>
<reference evidence="2" key="1">
    <citation type="submission" date="2017-08" db="EMBL/GenBank/DDBJ databases">
        <authorList>
            <person name="Polle J.E."/>
            <person name="Barry K."/>
            <person name="Cushman J."/>
            <person name="Schmutz J."/>
            <person name="Tran D."/>
            <person name="Hathwaick L.T."/>
            <person name="Yim W.C."/>
            <person name="Jenkins J."/>
            <person name="Mckie-Krisberg Z.M."/>
            <person name="Prochnik S."/>
            <person name="Lindquist E."/>
            <person name="Dockter R.B."/>
            <person name="Adam C."/>
            <person name="Molina H."/>
            <person name="Bunkerborg J."/>
            <person name="Jin E."/>
            <person name="Buchheim M."/>
            <person name="Magnuson J."/>
        </authorList>
    </citation>
    <scope>NUCLEOTIDE SEQUENCE</scope>
    <source>
        <strain evidence="2">CCAP 19/18</strain>
    </source>
</reference>
<feature type="region of interest" description="Disordered" evidence="1">
    <location>
        <begin position="456"/>
        <end position="478"/>
    </location>
</feature>
<feature type="region of interest" description="Disordered" evidence="1">
    <location>
        <begin position="395"/>
        <end position="443"/>
    </location>
</feature>
<feature type="region of interest" description="Disordered" evidence="1">
    <location>
        <begin position="248"/>
        <end position="383"/>
    </location>
</feature>
<evidence type="ECO:0000256" key="1">
    <source>
        <dbReference type="SAM" id="MobiDB-lite"/>
    </source>
</evidence>
<evidence type="ECO:0000313" key="3">
    <source>
        <dbReference type="Proteomes" id="UP000815325"/>
    </source>
</evidence>
<feature type="compositionally biased region" description="Low complexity" evidence="1">
    <location>
        <begin position="519"/>
        <end position="540"/>
    </location>
</feature>
<comment type="caution">
    <text evidence="2">The sequence shown here is derived from an EMBL/GenBank/DDBJ whole genome shotgun (WGS) entry which is preliminary data.</text>
</comment>
<sequence length="822" mass="84309">MSVVAGLLFRPLPQLRLLCCLHRKTAAAALPSLLERDLAVACLSGNTFPELPIQLALARVQACLSGNTHSCGCCAACAARGGGPCGGGCGAGGGGKPRAASPARPERGTGPAPACNPADVEDALEDYRREALHLIKGVRRSVVTPLMRRYKAAAGAAEAEAQAICLNEAGPPSTVGAGGTGDVERGPAHYEAAIVKEVAEAALAALDALARHCLDLYEALLGRVPHLADALEAMEVLGRGPPCCNIPKHGLNPGPITATRARARSTGRVRSSQAPRAISTGRAKGRARHQRAVSAGRGMDHRLGSSLLIGPDDGDGYRNGWRGGKGGGGGSSGFDGDGSGSGNGRGPSGGGRRSLVGDGSGGDGESSHRRGVGGSGCDGKSSHWRAHLLPASDRLPSSALGGASSAAHTNITAAPSSHPPSSSANLRPTSPHLPPSTQDTHPSAANINIAAAPISHLPSSSNNLRPTSPRLPSSTRHSSLSNAHYNIAAAPASHPLSSLANLRPTSPCLPSSTQDTQPSAASSNIAAAPSSHLPSSSANPQPASLCPPSSTRDNSTSGVHNNIATAPSMHPPSSSANLRSTSPLPPPSMRDPTPSTAHTNIATAPSLCPPSSANFRSTSPLPQSSMRYPTPPVAQTNIAAATPQQPPSSTWAPSTAAAPHSYPQALTTSDCSQHHTHSASAAFMAGPSDGSTLGAAGASFGHWAAEGVRMLQHNYGVSPSGWMDGIMDGWMDRSAAGFGQWAAREPETEVVQGLALDLWRKPEQTLLHSSNLRHIQTLLRSSNLRHIQTLLHSSSLRHSSLPHNRQTCIQTLLLSILMPEHL</sequence>
<organism evidence="2 3">
    <name type="scientific">Dunaliella salina</name>
    <name type="common">Green alga</name>
    <name type="synonym">Protococcus salinus</name>
    <dbReference type="NCBI Taxonomy" id="3046"/>
    <lineage>
        <taxon>Eukaryota</taxon>
        <taxon>Viridiplantae</taxon>
        <taxon>Chlorophyta</taxon>
        <taxon>core chlorophytes</taxon>
        <taxon>Chlorophyceae</taxon>
        <taxon>CS clade</taxon>
        <taxon>Chlamydomonadales</taxon>
        <taxon>Dunaliellaceae</taxon>
        <taxon>Dunaliella</taxon>
    </lineage>
</organism>
<proteinExistence type="predicted"/>
<keyword evidence="3" id="KW-1185">Reference proteome</keyword>
<name>A0ABQ7G439_DUNSA</name>
<gene>
    <name evidence="2" type="ORF">DUNSADRAFT_16176</name>
</gene>
<feature type="region of interest" description="Disordered" evidence="1">
    <location>
        <begin position="498"/>
        <end position="668"/>
    </location>
</feature>
<feature type="region of interest" description="Disordered" evidence="1">
    <location>
        <begin position="96"/>
        <end position="115"/>
    </location>
</feature>
<feature type="compositionally biased region" description="Gly residues" evidence="1">
    <location>
        <begin position="321"/>
        <end position="364"/>
    </location>
</feature>
<protein>
    <submittedName>
        <fullName evidence="2">Uncharacterized protein</fullName>
    </submittedName>
</protein>
<dbReference type="EMBL" id="MU070168">
    <property type="protein sequence ID" value="KAF5829373.1"/>
    <property type="molecule type" value="Genomic_DNA"/>
</dbReference>
<feature type="compositionally biased region" description="Polar residues" evidence="1">
    <location>
        <begin position="508"/>
        <end position="518"/>
    </location>
</feature>
<feature type="compositionally biased region" description="Polar residues" evidence="1">
    <location>
        <begin position="547"/>
        <end position="582"/>
    </location>
</feature>
<feature type="compositionally biased region" description="Polar residues" evidence="1">
    <location>
        <begin position="457"/>
        <end position="478"/>
    </location>
</feature>
<evidence type="ECO:0000313" key="2">
    <source>
        <dbReference type="EMBL" id="KAF5829373.1"/>
    </source>
</evidence>
<feature type="compositionally biased region" description="Polar residues" evidence="1">
    <location>
        <begin position="593"/>
        <end position="639"/>
    </location>
</feature>
<feature type="compositionally biased region" description="Low complexity" evidence="1">
    <location>
        <begin position="397"/>
        <end position="424"/>
    </location>
</feature>
<accession>A0ABQ7G439</accession>
<feature type="compositionally biased region" description="Low complexity" evidence="1">
    <location>
        <begin position="647"/>
        <end position="659"/>
    </location>
</feature>